<dbReference type="EMBL" id="MVGT01000437">
    <property type="protein sequence ID" value="OVA17788.1"/>
    <property type="molecule type" value="Genomic_DNA"/>
</dbReference>
<keyword evidence="2" id="KW-1185">Reference proteome</keyword>
<comment type="caution">
    <text evidence="1">The sequence shown here is derived from an EMBL/GenBank/DDBJ whole genome shotgun (WGS) entry which is preliminary data.</text>
</comment>
<protein>
    <submittedName>
        <fullName evidence="1">Uncharacterized protein</fullName>
    </submittedName>
</protein>
<accession>A0A200R520</accession>
<organism evidence="1 2">
    <name type="scientific">Macleaya cordata</name>
    <name type="common">Five-seeded plume-poppy</name>
    <name type="synonym">Bocconia cordata</name>
    <dbReference type="NCBI Taxonomy" id="56857"/>
    <lineage>
        <taxon>Eukaryota</taxon>
        <taxon>Viridiplantae</taxon>
        <taxon>Streptophyta</taxon>
        <taxon>Embryophyta</taxon>
        <taxon>Tracheophyta</taxon>
        <taxon>Spermatophyta</taxon>
        <taxon>Magnoliopsida</taxon>
        <taxon>Ranunculales</taxon>
        <taxon>Papaveraceae</taxon>
        <taxon>Papaveroideae</taxon>
        <taxon>Macleaya</taxon>
    </lineage>
</organism>
<dbReference type="AlphaFoldDB" id="A0A200R520"/>
<dbReference type="InParanoid" id="A0A200R520"/>
<name>A0A200R520_MACCD</name>
<proteinExistence type="predicted"/>
<reference evidence="1 2" key="1">
    <citation type="journal article" date="2017" name="Mol. Plant">
        <title>The Genome of Medicinal Plant Macleaya cordata Provides New Insights into Benzylisoquinoline Alkaloids Metabolism.</title>
        <authorList>
            <person name="Liu X."/>
            <person name="Liu Y."/>
            <person name="Huang P."/>
            <person name="Ma Y."/>
            <person name="Qing Z."/>
            <person name="Tang Q."/>
            <person name="Cao H."/>
            <person name="Cheng P."/>
            <person name="Zheng Y."/>
            <person name="Yuan Z."/>
            <person name="Zhou Y."/>
            <person name="Liu J."/>
            <person name="Tang Z."/>
            <person name="Zhuo Y."/>
            <person name="Zhang Y."/>
            <person name="Yu L."/>
            <person name="Huang J."/>
            <person name="Yang P."/>
            <person name="Peng Q."/>
            <person name="Zhang J."/>
            <person name="Jiang W."/>
            <person name="Zhang Z."/>
            <person name="Lin K."/>
            <person name="Ro D.K."/>
            <person name="Chen X."/>
            <person name="Xiong X."/>
            <person name="Shang Y."/>
            <person name="Huang S."/>
            <person name="Zeng J."/>
        </authorList>
    </citation>
    <scope>NUCLEOTIDE SEQUENCE [LARGE SCALE GENOMIC DNA]</scope>
    <source>
        <strain evidence="2">cv. BLH2017</strain>
        <tissue evidence="1">Root</tissue>
    </source>
</reference>
<evidence type="ECO:0000313" key="2">
    <source>
        <dbReference type="Proteomes" id="UP000195402"/>
    </source>
</evidence>
<sequence>MAVEAKDLVGKSFCCCSATLETKWLDTPICEKRTQKPEKTFAPCRRCTGSIPDLWLWGP</sequence>
<evidence type="ECO:0000313" key="1">
    <source>
        <dbReference type="EMBL" id="OVA17788.1"/>
    </source>
</evidence>
<gene>
    <name evidence="1" type="ORF">BVC80_1835g175</name>
</gene>
<dbReference type="Proteomes" id="UP000195402">
    <property type="component" value="Unassembled WGS sequence"/>
</dbReference>